<evidence type="ECO:0000313" key="1">
    <source>
        <dbReference type="EMBL" id="MQW06493.1"/>
    </source>
</evidence>
<proteinExistence type="predicted"/>
<sequence>MAQSIKQKLMKESDIPAFVDEIIETGCGICAVGHDKYVLGDADLSPAEYAKVERKLEQIEETYGDRDFLKSEIVAYLRSIGRYIDVGTDGAG</sequence>
<name>A0A6A7ZUA0_RHIML</name>
<gene>
    <name evidence="1" type="ORF">GHK45_23025</name>
</gene>
<accession>A0A6A7ZUA0</accession>
<reference evidence="1" key="1">
    <citation type="journal article" date="2013" name="Genome Biol.">
        <title>Comparative genomics of the core and accessory genomes of 48 Sinorhizobium strains comprising five genospecies.</title>
        <authorList>
            <person name="Sugawara M."/>
            <person name="Epstein B."/>
            <person name="Badgley B.D."/>
            <person name="Unno T."/>
            <person name="Xu L."/>
            <person name="Reese J."/>
            <person name="Gyaneshwar P."/>
            <person name="Denny R."/>
            <person name="Mudge J."/>
            <person name="Bharti A.K."/>
            <person name="Farmer A.D."/>
            <person name="May G.D."/>
            <person name="Woodward J.E."/>
            <person name="Medigue C."/>
            <person name="Vallenet D."/>
            <person name="Lajus A."/>
            <person name="Rouy Z."/>
            <person name="Martinez-Vaz B."/>
            <person name="Tiffin P."/>
            <person name="Young N.D."/>
            <person name="Sadowsky M.J."/>
        </authorList>
    </citation>
    <scope>NUCLEOTIDE SEQUENCE</scope>
    <source>
        <strain evidence="1">M30</strain>
    </source>
</reference>
<protein>
    <submittedName>
        <fullName evidence="1">Uncharacterized protein</fullName>
    </submittedName>
</protein>
<organism evidence="1">
    <name type="scientific">Rhizobium meliloti</name>
    <name type="common">Ensifer meliloti</name>
    <name type="synonym">Sinorhizobium meliloti</name>
    <dbReference type="NCBI Taxonomy" id="382"/>
    <lineage>
        <taxon>Bacteria</taxon>
        <taxon>Pseudomonadati</taxon>
        <taxon>Pseudomonadota</taxon>
        <taxon>Alphaproteobacteria</taxon>
        <taxon>Hyphomicrobiales</taxon>
        <taxon>Rhizobiaceae</taxon>
        <taxon>Sinorhizobium/Ensifer group</taxon>
        <taxon>Sinorhizobium</taxon>
    </lineage>
</organism>
<dbReference type="EMBL" id="WISP01000172">
    <property type="protein sequence ID" value="MQW06493.1"/>
    <property type="molecule type" value="Genomic_DNA"/>
</dbReference>
<dbReference type="RefSeq" id="WP_127623851.1">
    <property type="nucleotide sequence ID" value="NZ_CP136307.1"/>
</dbReference>
<dbReference type="AlphaFoldDB" id="A0A6A7ZUA0"/>
<comment type="caution">
    <text evidence="1">The sequence shown here is derived from an EMBL/GenBank/DDBJ whole genome shotgun (WGS) entry which is preliminary data.</text>
</comment>